<keyword evidence="1" id="KW-0472">Membrane</keyword>
<reference evidence="2 3" key="1">
    <citation type="journal article" date="2018" name="Sci. Rep.">
        <title>Genomic signatures of local adaptation to the degree of environmental predictability in rotifers.</title>
        <authorList>
            <person name="Franch-Gras L."/>
            <person name="Hahn C."/>
            <person name="Garcia-Roger E.M."/>
            <person name="Carmona M.J."/>
            <person name="Serra M."/>
            <person name="Gomez A."/>
        </authorList>
    </citation>
    <scope>NUCLEOTIDE SEQUENCE [LARGE SCALE GENOMIC DNA]</scope>
    <source>
        <strain evidence="2">HYR1</strain>
    </source>
</reference>
<dbReference type="Proteomes" id="UP000276133">
    <property type="component" value="Unassembled WGS sequence"/>
</dbReference>
<keyword evidence="1" id="KW-0812">Transmembrane</keyword>
<keyword evidence="1" id="KW-1133">Transmembrane helix</keyword>
<evidence type="ECO:0000313" key="3">
    <source>
        <dbReference type="Proteomes" id="UP000276133"/>
    </source>
</evidence>
<name>A0A3M7PBK3_BRAPC</name>
<keyword evidence="3" id="KW-1185">Reference proteome</keyword>
<feature type="transmembrane region" description="Helical" evidence="1">
    <location>
        <begin position="13"/>
        <end position="31"/>
    </location>
</feature>
<proteinExistence type="predicted"/>
<accession>A0A3M7PBK3</accession>
<sequence length="83" mass="10055">MKQLMLKILNGKISNSYFSLIINFFYIFCHFRRKMNQGASKRFTCTSEIVIKFCSLDKFLIEAHIPRNYDSNQYCSKDFHWFH</sequence>
<dbReference type="EMBL" id="REGN01012309">
    <property type="protein sequence ID" value="RMZ96087.1"/>
    <property type="molecule type" value="Genomic_DNA"/>
</dbReference>
<gene>
    <name evidence="2" type="ORF">BpHYR1_030811</name>
</gene>
<evidence type="ECO:0000313" key="2">
    <source>
        <dbReference type="EMBL" id="RMZ96087.1"/>
    </source>
</evidence>
<comment type="caution">
    <text evidence="2">The sequence shown here is derived from an EMBL/GenBank/DDBJ whole genome shotgun (WGS) entry which is preliminary data.</text>
</comment>
<evidence type="ECO:0000256" key="1">
    <source>
        <dbReference type="SAM" id="Phobius"/>
    </source>
</evidence>
<dbReference type="AlphaFoldDB" id="A0A3M7PBK3"/>
<organism evidence="2 3">
    <name type="scientific">Brachionus plicatilis</name>
    <name type="common">Marine rotifer</name>
    <name type="synonym">Brachionus muelleri</name>
    <dbReference type="NCBI Taxonomy" id="10195"/>
    <lineage>
        <taxon>Eukaryota</taxon>
        <taxon>Metazoa</taxon>
        <taxon>Spiralia</taxon>
        <taxon>Gnathifera</taxon>
        <taxon>Rotifera</taxon>
        <taxon>Eurotatoria</taxon>
        <taxon>Monogononta</taxon>
        <taxon>Pseudotrocha</taxon>
        <taxon>Ploima</taxon>
        <taxon>Brachionidae</taxon>
        <taxon>Brachionus</taxon>
    </lineage>
</organism>
<protein>
    <submittedName>
        <fullName evidence="2">Uncharacterized protein</fullName>
    </submittedName>
</protein>